<dbReference type="PROSITE" id="PS51257">
    <property type="entry name" value="PROKAR_LIPOPROTEIN"/>
    <property type="match status" value="1"/>
</dbReference>
<evidence type="ECO:0000256" key="3">
    <source>
        <dbReference type="SAM" id="SignalP"/>
    </source>
</evidence>
<sequence length="358" mass="37570">MTNRWITLGALVAACAATAGCTEKAQVLKRLRPVLSTVLEPTQSGNTTASGTIEPRYQTDLGFRVLGRLTARPAKVGDLVAAGQMVAAIDPATLELDLNSAIADVSKSQAQLTNASAAEQRQRTLIATDDTTKANLENAEGTRAAAEATVASMQADLAKAHEQLGYAQLKAEFAGVVTAVGAEVGQVVSAGQSVVTVARPDIREAVLDLGPDFPVPLRTGLPFTVSLLLNPAIHVEGQIREVAPEADSATRSRRVRITLNNPPETFRLGSTVTARLAAGENAVLRLPASAILTENGKTFVWIVDPSTSMVSLHRIEIAHDEGGIRVTGGLGAGARVVTAGVHSLKDGQQVRIERETTR</sequence>
<evidence type="ECO:0000313" key="7">
    <source>
        <dbReference type="Proteomes" id="UP000594621"/>
    </source>
</evidence>
<evidence type="ECO:0000259" key="5">
    <source>
        <dbReference type="Pfam" id="PF25954"/>
    </source>
</evidence>
<dbReference type="SUPFAM" id="SSF111369">
    <property type="entry name" value="HlyD-like secretion proteins"/>
    <property type="match status" value="1"/>
</dbReference>
<feature type="coiled-coil region" evidence="2">
    <location>
        <begin position="136"/>
        <end position="163"/>
    </location>
</feature>
<dbReference type="PANTHER" id="PTHR30469">
    <property type="entry name" value="MULTIDRUG RESISTANCE PROTEIN MDTA"/>
    <property type="match status" value="1"/>
</dbReference>
<feature type="domain" description="CusB-like beta-barrel" evidence="5">
    <location>
        <begin position="217"/>
        <end position="278"/>
    </location>
</feature>
<dbReference type="NCBIfam" id="TIGR01730">
    <property type="entry name" value="RND_mfp"/>
    <property type="match status" value="1"/>
</dbReference>
<dbReference type="RefSeq" id="WP_195798211.1">
    <property type="nucleotide sequence ID" value="NZ_CP061379.1"/>
</dbReference>
<feature type="signal peptide" evidence="3">
    <location>
        <begin position="1"/>
        <end position="19"/>
    </location>
</feature>
<dbReference type="KEGG" id="bcou:IC761_19185"/>
<dbReference type="Proteomes" id="UP000594621">
    <property type="component" value="Chromosome"/>
</dbReference>
<dbReference type="InterPro" id="IPR058792">
    <property type="entry name" value="Beta-barrel_RND_2"/>
</dbReference>
<dbReference type="Gene3D" id="2.40.50.100">
    <property type="match status" value="1"/>
</dbReference>
<evidence type="ECO:0000256" key="2">
    <source>
        <dbReference type="SAM" id="Coils"/>
    </source>
</evidence>
<comment type="similarity">
    <text evidence="1">Belongs to the membrane fusion protein (MFP) (TC 8.A.1) family.</text>
</comment>
<dbReference type="Gene3D" id="2.40.420.20">
    <property type="match status" value="1"/>
</dbReference>
<dbReference type="GO" id="GO:1990281">
    <property type="term" value="C:efflux pump complex"/>
    <property type="evidence" value="ECO:0007669"/>
    <property type="project" value="TreeGrafter"/>
</dbReference>
<reference evidence="6 7" key="1">
    <citation type="submission" date="2020-09" db="EMBL/GenBank/DDBJ databases">
        <title>Complete genomes of bradyrhizobia occurring on native shrubby legumes in Australia.</title>
        <authorList>
            <person name="Lafay B."/>
        </authorList>
    </citation>
    <scope>NUCLEOTIDE SEQUENCE [LARGE SCALE GENOMIC DNA]</scope>
    <source>
        <strain evidence="6 7">BDV5040</strain>
    </source>
</reference>
<dbReference type="Gene3D" id="1.10.287.470">
    <property type="entry name" value="Helix hairpin bin"/>
    <property type="match status" value="1"/>
</dbReference>
<keyword evidence="7" id="KW-1185">Reference proteome</keyword>
<accession>A0A7S9CZY5</accession>
<dbReference type="GO" id="GO:0015562">
    <property type="term" value="F:efflux transmembrane transporter activity"/>
    <property type="evidence" value="ECO:0007669"/>
    <property type="project" value="TreeGrafter"/>
</dbReference>
<dbReference type="Gene3D" id="2.40.30.170">
    <property type="match status" value="1"/>
</dbReference>
<dbReference type="Pfam" id="PF25917">
    <property type="entry name" value="BSH_RND"/>
    <property type="match status" value="1"/>
</dbReference>
<dbReference type="Pfam" id="PF25954">
    <property type="entry name" value="Beta-barrel_RND_2"/>
    <property type="match status" value="1"/>
</dbReference>
<evidence type="ECO:0000259" key="4">
    <source>
        <dbReference type="Pfam" id="PF25917"/>
    </source>
</evidence>
<dbReference type="PANTHER" id="PTHR30469:SF15">
    <property type="entry name" value="HLYD FAMILY OF SECRETION PROTEINS"/>
    <property type="match status" value="1"/>
</dbReference>
<keyword evidence="2" id="KW-0175">Coiled coil</keyword>
<evidence type="ECO:0000256" key="1">
    <source>
        <dbReference type="ARBA" id="ARBA00009477"/>
    </source>
</evidence>
<dbReference type="InterPro" id="IPR058625">
    <property type="entry name" value="MdtA-like_BSH"/>
</dbReference>
<evidence type="ECO:0000313" key="6">
    <source>
        <dbReference type="EMBL" id="QPF88658.1"/>
    </source>
</evidence>
<proteinExistence type="inferred from homology"/>
<dbReference type="InterPro" id="IPR006143">
    <property type="entry name" value="RND_pump_MFP"/>
</dbReference>
<dbReference type="EMBL" id="CP061379">
    <property type="protein sequence ID" value="QPF88658.1"/>
    <property type="molecule type" value="Genomic_DNA"/>
</dbReference>
<feature type="chain" id="PRO_5032657049" evidence="3">
    <location>
        <begin position="20"/>
        <end position="358"/>
    </location>
</feature>
<protein>
    <submittedName>
        <fullName evidence="6">Efflux RND transporter periplasmic adaptor subunit</fullName>
    </submittedName>
</protein>
<keyword evidence="3" id="KW-0732">Signal</keyword>
<name>A0A7S9CZY5_9BRAD</name>
<feature type="domain" description="Multidrug resistance protein MdtA-like barrel-sandwich hybrid" evidence="4">
    <location>
        <begin position="60"/>
        <end position="195"/>
    </location>
</feature>
<organism evidence="6 7">
    <name type="scientific">Bradyrhizobium commune</name>
    <dbReference type="NCBI Taxonomy" id="83627"/>
    <lineage>
        <taxon>Bacteria</taxon>
        <taxon>Pseudomonadati</taxon>
        <taxon>Pseudomonadota</taxon>
        <taxon>Alphaproteobacteria</taxon>
        <taxon>Hyphomicrobiales</taxon>
        <taxon>Nitrobacteraceae</taxon>
        <taxon>Bradyrhizobium</taxon>
    </lineage>
</organism>
<gene>
    <name evidence="6" type="ORF">IC761_19185</name>
</gene>
<dbReference type="AlphaFoldDB" id="A0A7S9CZY5"/>